<dbReference type="EMBL" id="SRLO01003641">
    <property type="protein sequence ID" value="TNN31252.1"/>
    <property type="molecule type" value="Genomic_DNA"/>
</dbReference>
<reference evidence="2 3" key="1">
    <citation type="submission" date="2019-03" db="EMBL/GenBank/DDBJ databases">
        <title>First draft genome of Liparis tanakae, snailfish: a comprehensive survey of snailfish specific genes.</title>
        <authorList>
            <person name="Kim W."/>
            <person name="Song I."/>
            <person name="Jeong J.-H."/>
            <person name="Kim D."/>
            <person name="Kim S."/>
            <person name="Ryu S."/>
            <person name="Song J.Y."/>
            <person name="Lee S.K."/>
        </authorList>
    </citation>
    <scope>NUCLEOTIDE SEQUENCE [LARGE SCALE GENOMIC DNA]</scope>
    <source>
        <tissue evidence="2">Muscle</tissue>
    </source>
</reference>
<name>A0A4Z2ESJ5_9TELE</name>
<evidence type="ECO:0000313" key="3">
    <source>
        <dbReference type="Proteomes" id="UP000314294"/>
    </source>
</evidence>
<proteinExistence type="predicted"/>
<keyword evidence="3" id="KW-1185">Reference proteome</keyword>
<dbReference type="AlphaFoldDB" id="A0A4Z2ESJ5"/>
<comment type="caution">
    <text evidence="2">The sequence shown here is derived from an EMBL/GenBank/DDBJ whole genome shotgun (WGS) entry which is preliminary data.</text>
</comment>
<feature type="region of interest" description="Disordered" evidence="1">
    <location>
        <begin position="1"/>
        <end position="20"/>
    </location>
</feature>
<sequence>MWPTGPANRRTPPRSAARADRRLVVSEAGARAAGQVFAGLVLAVAEGAMRETAPRPSRSVVKWETGEKRSRPKELRAAERLLSGRRRLELDVNV</sequence>
<gene>
    <name evidence="2" type="ORF">EYF80_058596</name>
</gene>
<accession>A0A4Z2ESJ5</accession>
<dbReference type="Proteomes" id="UP000314294">
    <property type="component" value="Unassembled WGS sequence"/>
</dbReference>
<protein>
    <submittedName>
        <fullName evidence="2">Uncharacterized protein</fullName>
    </submittedName>
</protein>
<organism evidence="2 3">
    <name type="scientific">Liparis tanakae</name>
    <name type="common">Tanaka's snailfish</name>
    <dbReference type="NCBI Taxonomy" id="230148"/>
    <lineage>
        <taxon>Eukaryota</taxon>
        <taxon>Metazoa</taxon>
        <taxon>Chordata</taxon>
        <taxon>Craniata</taxon>
        <taxon>Vertebrata</taxon>
        <taxon>Euteleostomi</taxon>
        <taxon>Actinopterygii</taxon>
        <taxon>Neopterygii</taxon>
        <taxon>Teleostei</taxon>
        <taxon>Neoteleostei</taxon>
        <taxon>Acanthomorphata</taxon>
        <taxon>Eupercaria</taxon>
        <taxon>Perciformes</taxon>
        <taxon>Cottioidei</taxon>
        <taxon>Cottales</taxon>
        <taxon>Liparidae</taxon>
        <taxon>Liparis</taxon>
    </lineage>
</organism>
<evidence type="ECO:0000256" key="1">
    <source>
        <dbReference type="SAM" id="MobiDB-lite"/>
    </source>
</evidence>
<evidence type="ECO:0000313" key="2">
    <source>
        <dbReference type="EMBL" id="TNN31252.1"/>
    </source>
</evidence>